<accession>A0ACD1DV44</accession>
<dbReference type="EMBL" id="CP074691">
    <property type="protein sequence ID" value="QVL35919.1"/>
    <property type="molecule type" value="Genomic_DNA"/>
</dbReference>
<sequence length="213" mass="23135">MSIEKVRQLMIDGDGDAAVSLVQELIAKGTNPHDIMAGLTDEMEILGQKFESFEVFLPDLMVAGDTFMQIMGVLKEHLVAGAEGKVPATVIIGTVKGDYHEIGKNIVGIVLQANGFHVVDLGADVDPIAYMEEAYRSKADAVGLSALMTTTMPKQEEFIKLTEEAGKKGQYIVCIGGAPTSPEWAKRIGADVWSFDAFEFVSKLKEALKNRKK</sequence>
<name>A0ACD1DV44_9BACT</name>
<keyword evidence="2" id="KW-1185">Reference proteome</keyword>
<organism evidence="1 2">
    <name type="scientific">Aminirod propionatiphilus</name>
    <dbReference type="NCBI Taxonomy" id="3415223"/>
    <lineage>
        <taxon>Bacteria</taxon>
        <taxon>Thermotogati</taxon>
        <taxon>Synergistota</taxon>
        <taxon>Synergistia</taxon>
        <taxon>Synergistales</taxon>
        <taxon>Aminiphilaceae</taxon>
        <taxon>Aminirod</taxon>
    </lineage>
</organism>
<proteinExistence type="predicted"/>
<gene>
    <name evidence="1" type="ORF">KIH16_12370</name>
</gene>
<evidence type="ECO:0000313" key="1">
    <source>
        <dbReference type="EMBL" id="QVL35919.1"/>
    </source>
</evidence>
<reference evidence="1" key="1">
    <citation type="submission" date="2021-05" db="EMBL/GenBank/DDBJ databases">
        <title>An isolated secondary fermenter in methanogenic hydrocarbon-degrading communities.</title>
        <authorList>
            <person name="Liu Y.-F."/>
            <person name="Liu Z.-l."/>
        </authorList>
    </citation>
    <scope>NUCLEOTIDE SEQUENCE</scope>
    <source>
        <strain evidence="1">L-13</strain>
    </source>
</reference>
<dbReference type="Proteomes" id="UP000682204">
    <property type="component" value="Chromosome"/>
</dbReference>
<protein>
    <submittedName>
        <fullName evidence="1">Cobalamin-dependent protein</fullName>
    </submittedName>
</protein>
<evidence type="ECO:0000313" key="2">
    <source>
        <dbReference type="Proteomes" id="UP000682204"/>
    </source>
</evidence>